<evidence type="ECO:0000313" key="2">
    <source>
        <dbReference type="Proteomes" id="UP001186974"/>
    </source>
</evidence>
<proteinExistence type="predicted"/>
<feature type="non-terminal residue" evidence="1">
    <location>
        <position position="132"/>
    </location>
</feature>
<accession>A0ACC3DY46</accession>
<keyword evidence="2" id="KW-1185">Reference proteome</keyword>
<sequence length="132" mass="13606">MVKISTLTGAAALAAATNAQTSATGNPFTGVTLPANPYYLDEVTTLAIPALQASGKTSLIPAAQAAAKVPSFYWMDTADKVARIAEFVKNAQSAGSNQAIQLVVYDMPDRDCSAAASNGEYSIAEGGAQKYQ</sequence>
<name>A0ACC3DY46_9PEZI</name>
<organism evidence="1 2">
    <name type="scientific">Coniosporium uncinatum</name>
    <dbReference type="NCBI Taxonomy" id="93489"/>
    <lineage>
        <taxon>Eukaryota</taxon>
        <taxon>Fungi</taxon>
        <taxon>Dikarya</taxon>
        <taxon>Ascomycota</taxon>
        <taxon>Pezizomycotina</taxon>
        <taxon>Dothideomycetes</taxon>
        <taxon>Dothideomycetes incertae sedis</taxon>
        <taxon>Coniosporium</taxon>
    </lineage>
</organism>
<evidence type="ECO:0000313" key="1">
    <source>
        <dbReference type="EMBL" id="KAK3081443.1"/>
    </source>
</evidence>
<dbReference type="EMBL" id="JAWDJW010000162">
    <property type="protein sequence ID" value="KAK3081443.1"/>
    <property type="molecule type" value="Genomic_DNA"/>
</dbReference>
<protein>
    <submittedName>
        <fullName evidence="1">Uncharacterized protein</fullName>
    </submittedName>
</protein>
<reference evidence="1" key="1">
    <citation type="submission" date="2024-09" db="EMBL/GenBank/DDBJ databases">
        <title>Black Yeasts Isolated from many extreme environments.</title>
        <authorList>
            <person name="Coleine C."/>
            <person name="Stajich J.E."/>
            <person name="Selbmann L."/>
        </authorList>
    </citation>
    <scope>NUCLEOTIDE SEQUENCE</scope>
    <source>
        <strain evidence="1">CCFEE 5737</strain>
    </source>
</reference>
<dbReference type="Proteomes" id="UP001186974">
    <property type="component" value="Unassembled WGS sequence"/>
</dbReference>
<comment type="caution">
    <text evidence="1">The sequence shown here is derived from an EMBL/GenBank/DDBJ whole genome shotgun (WGS) entry which is preliminary data.</text>
</comment>
<gene>
    <name evidence="1" type="ORF">LTS18_006644</name>
</gene>